<dbReference type="GO" id="GO:0006400">
    <property type="term" value="P:tRNA modification"/>
    <property type="evidence" value="ECO:0007669"/>
    <property type="project" value="InterPro"/>
</dbReference>
<dbReference type="OrthoDB" id="9807503at2"/>
<sequence length="321" mass="34889">MRRGRFAPTPSGPMHIGNAFTALLAWLQMRHASGTFVLRIEDIDGPRSRPEYTQLIVEDLTWMGLDWDEGPATGGLYGPYLQSQRLELYEQAVRRLERSGRLYPCYCSRAELAAIASAPHGLASEGSVYTGLCKALSEEDRARKAQIKPPSLRVAVPERSFSFADGMAGVQHVLPGALGDFVVKRADGQFSYQLAVVVDDAAMEITDVLRGADLLDSTPRQLVLYELLEAAPPSFCHVPLLCGPEGGRLSKRDRSLSLATLRAAGIPPERLIGHLAYAAGLLDRPEPAKAAELVPLFTLERLSGQRIALSRETLGLLTASA</sequence>
<dbReference type="PANTHER" id="PTHR43311">
    <property type="entry name" value="GLUTAMATE--TRNA LIGASE"/>
    <property type="match status" value="1"/>
</dbReference>
<keyword evidence="3 7" id="KW-0547">Nucleotide-binding</keyword>
<comment type="similarity">
    <text evidence="7">Belongs to the class-I aminoacyl-tRNA synthetase family. GluQ subfamily.</text>
</comment>
<evidence type="ECO:0000256" key="2">
    <source>
        <dbReference type="ARBA" id="ARBA00022723"/>
    </source>
</evidence>
<dbReference type="InterPro" id="IPR049940">
    <property type="entry name" value="GluQ/Sye"/>
</dbReference>
<feature type="short sequence motif" description="'KMSKS' region" evidence="7">
    <location>
        <begin position="248"/>
        <end position="252"/>
    </location>
</feature>
<feature type="binding site" evidence="7">
    <location>
        <position position="41"/>
    </location>
    <ligand>
        <name>L-glutamate</name>
        <dbReference type="ChEBI" id="CHEBI:29985"/>
    </ligand>
</feature>
<evidence type="ECO:0000256" key="1">
    <source>
        <dbReference type="ARBA" id="ARBA00022598"/>
    </source>
</evidence>
<keyword evidence="5 7" id="KW-0067">ATP-binding</keyword>
<comment type="caution">
    <text evidence="10">The sequence shown here is derived from an EMBL/GenBank/DDBJ whole genome shotgun (WGS) entry which is preliminary data.</text>
</comment>
<evidence type="ECO:0000256" key="6">
    <source>
        <dbReference type="ARBA" id="ARBA00023146"/>
    </source>
</evidence>
<dbReference type="STRING" id="1007103.GCA_000213315_01730"/>
<keyword evidence="8" id="KW-0648">Protein biosynthesis</keyword>
<dbReference type="Pfam" id="PF00749">
    <property type="entry name" value="tRNA-synt_1c"/>
    <property type="match status" value="1"/>
</dbReference>
<organism evidence="10 11">
    <name type="scientific">Paenibacillus elgii</name>
    <dbReference type="NCBI Taxonomy" id="189691"/>
    <lineage>
        <taxon>Bacteria</taxon>
        <taxon>Bacillati</taxon>
        <taxon>Bacillota</taxon>
        <taxon>Bacilli</taxon>
        <taxon>Bacillales</taxon>
        <taxon>Paenibacillaceae</taxon>
        <taxon>Paenibacillus</taxon>
    </lineage>
</organism>
<evidence type="ECO:0000256" key="3">
    <source>
        <dbReference type="ARBA" id="ARBA00022741"/>
    </source>
</evidence>
<feature type="binding site" evidence="7">
    <location>
        <position position="105"/>
    </location>
    <ligand>
        <name>Zn(2+)</name>
        <dbReference type="ChEBI" id="CHEBI:29105"/>
    </ligand>
</feature>
<gene>
    <name evidence="7" type="primary">gluQ</name>
    <name evidence="10" type="ORF">AV654_28270</name>
</gene>
<dbReference type="GO" id="GO:0006424">
    <property type="term" value="P:glutamyl-tRNA aminoacylation"/>
    <property type="evidence" value="ECO:0007669"/>
    <property type="project" value="InterPro"/>
</dbReference>
<name>A0A161S6E0_9BACL</name>
<evidence type="ECO:0000313" key="11">
    <source>
        <dbReference type="Proteomes" id="UP000076563"/>
    </source>
</evidence>
<accession>A0A161S6E0</accession>
<dbReference type="PANTHER" id="PTHR43311:SF1">
    <property type="entry name" value="GLUTAMYL-Q TRNA(ASP) SYNTHETASE"/>
    <property type="match status" value="1"/>
</dbReference>
<keyword evidence="1 7" id="KW-0436">Ligase</keyword>
<dbReference type="NCBIfam" id="TIGR03838">
    <property type="entry name" value="queuosine_YadB"/>
    <property type="match status" value="1"/>
</dbReference>
<dbReference type="NCBIfam" id="NF004314">
    <property type="entry name" value="PRK05710.1-3"/>
    <property type="match status" value="1"/>
</dbReference>
<dbReference type="Gene3D" id="3.40.50.620">
    <property type="entry name" value="HUPs"/>
    <property type="match status" value="1"/>
</dbReference>
<comment type="function">
    <text evidence="7">Catalyzes the tRNA-independent activation of glutamate in presence of ATP and the subsequent transfer of glutamate onto a tRNA(Asp). Glutamate is transferred on the 2-amino-5-(4,5-dihydroxy-2-cyclopenten-1-yl) moiety of the queuosine in the wobble position of the QUC anticodon.</text>
</comment>
<dbReference type="PRINTS" id="PR00987">
    <property type="entry name" value="TRNASYNTHGLU"/>
</dbReference>
<dbReference type="PROSITE" id="PS00178">
    <property type="entry name" value="AA_TRNA_LIGASE_I"/>
    <property type="match status" value="1"/>
</dbReference>
<feature type="short sequence motif" description="'HIGH' region" evidence="7">
    <location>
        <begin position="8"/>
        <end position="18"/>
    </location>
</feature>
<proteinExistence type="inferred from homology"/>
<dbReference type="InterPro" id="IPR022380">
    <property type="entry name" value="Glu-Q_tRNA(Asp)_Synthase"/>
</dbReference>
<evidence type="ECO:0000256" key="5">
    <source>
        <dbReference type="ARBA" id="ARBA00022840"/>
    </source>
</evidence>
<keyword evidence="6 7" id="KW-0030">Aminoacyl-tRNA synthetase</keyword>
<keyword evidence="2 7" id="KW-0479">Metal-binding</keyword>
<dbReference type="RefSeq" id="WP_063185295.1">
    <property type="nucleotide sequence ID" value="NZ_CP121215.1"/>
</dbReference>
<dbReference type="InterPro" id="IPR000924">
    <property type="entry name" value="Glu/Gln-tRNA-synth"/>
</dbReference>
<dbReference type="InterPro" id="IPR001412">
    <property type="entry name" value="aa-tRNA-synth_I_CS"/>
</dbReference>
<dbReference type="eggNOG" id="COG0008">
    <property type="taxonomic scope" value="Bacteria"/>
</dbReference>
<feature type="binding site" evidence="7">
    <location>
        <position position="133"/>
    </location>
    <ligand>
        <name>Zn(2+)</name>
        <dbReference type="ChEBI" id="CHEBI:29105"/>
    </ligand>
</feature>
<dbReference type="EMBL" id="LQRA01000075">
    <property type="protein sequence ID" value="KZE74845.1"/>
    <property type="molecule type" value="Genomic_DNA"/>
</dbReference>
<dbReference type="GO" id="GO:0005524">
    <property type="term" value="F:ATP binding"/>
    <property type="evidence" value="ECO:0007669"/>
    <property type="project" value="UniProtKB-KW"/>
</dbReference>
<feature type="binding site" evidence="7">
    <location>
        <position position="129"/>
    </location>
    <ligand>
        <name>Zn(2+)</name>
        <dbReference type="ChEBI" id="CHEBI:29105"/>
    </ligand>
</feature>
<dbReference type="GO" id="GO:0005829">
    <property type="term" value="C:cytosol"/>
    <property type="evidence" value="ECO:0007669"/>
    <property type="project" value="TreeGrafter"/>
</dbReference>
<dbReference type="GO" id="GO:0008270">
    <property type="term" value="F:zinc ion binding"/>
    <property type="evidence" value="ECO:0007669"/>
    <property type="project" value="UniProtKB-UniRule"/>
</dbReference>
<feature type="binding site" evidence="7">
    <location>
        <position position="251"/>
    </location>
    <ligand>
        <name>ATP</name>
        <dbReference type="ChEBI" id="CHEBI:30616"/>
    </ligand>
</feature>
<dbReference type="AlphaFoldDB" id="A0A161S6E0"/>
<feature type="binding site" evidence="7">
    <location>
        <position position="192"/>
    </location>
    <ligand>
        <name>L-glutamate</name>
        <dbReference type="ChEBI" id="CHEBI:29985"/>
    </ligand>
</feature>
<protein>
    <recommendedName>
        <fullName evidence="7">Glutamyl-Q tRNA(Asp) synthetase</fullName>
        <shortName evidence="7">Glu-Q-RSs</shortName>
        <ecNumber evidence="7">6.1.1.-</ecNumber>
    </recommendedName>
</protein>
<evidence type="ECO:0000256" key="8">
    <source>
        <dbReference type="RuleBase" id="RU363037"/>
    </source>
</evidence>
<dbReference type="InterPro" id="IPR020058">
    <property type="entry name" value="Glu/Gln-tRNA-synth_Ib_cat-dom"/>
</dbReference>
<evidence type="ECO:0000259" key="9">
    <source>
        <dbReference type="Pfam" id="PF00749"/>
    </source>
</evidence>
<feature type="binding site" evidence="7">
    <location>
        <position position="210"/>
    </location>
    <ligand>
        <name>L-glutamate</name>
        <dbReference type="ChEBI" id="CHEBI:29985"/>
    </ligand>
</feature>
<evidence type="ECO:0000256" key="4">
    <source>
        <dbReference type="ARBA" id="ARBA00022833"/>
    </source>
</evidence>
<feature type="domain" description="Glutamyl/glutaminyl-tRNA synthetase class Ib catalytic" evidence="9">
    <location>
        <begin position="4"/>
        <end position="276"/>
    </location>
</feature>
<dbReference type="Proteomes" id="UP000076563">
    <property type="component" value="Unassembled WGS sequence"/>
</dbReference>
<dbReference type="GO" id="GO:0004818">
    <property type="term" value="F:glutamate-tRNA ligase activity"/>
    <property type="evidence" value="ECO:0007669"/>
    <property type="project" value="TreeGrafter"/>
</dbReference>
<evidence type="ECO:0000313" key="10">
    <source>
        <dbReference type="EMBL" id="KZE74845.1"/>
    </source>
</evidence>
<dbReference type="EC" id="6.1.1.-" evidence="7"/>
<evidence type="ECO:0000256" key="7">
    <source>
        <dbReference type="HAMAP-Rule" id="MF_01428"/>
    </source>
</evidence>
<reference evidence="11" key="1">
    <citation type="submission" date="2016-01" db="EMBL/GenBank/DDBJ databases">
        <title>Draft genome of Chromobacterium sp. F49.</title>
        <authorList>
            <person name="Hong K.W."/>
        </authorList>
    </citation>
    <scope>NUCLEOTIDE SEQUENCE [LARGE SCALE GENOMIC DNA]</scope>
    <source>
        <strain evidence="11">M63</strain>
    </source>
</reference>
<keyword evidence="11" id="KW-1185">Reference proteome</keyword>
<keyword evidence="4 7" id="KW-0862">Zinc</keyword>
<dbReference type="SUPFAM" id="SSF52374">
    <property type="entry name" value="Nucleotidylyl transferase"/>
    <property type="match status" value="1"/>
</dbReference>
<comment type="cofactor">
    <cofactor evidence="7">
        <name>Zn(2+)</name>
        <dbReference type="ChEBI" id="CHEBI:29105"/>
    </cofactor>
    <text evidence="7">Binds 1 zinc ion per subunit.</text>
</comment>
<dbReference type="NCBIfam" id="NF004315">
    <property type="entry name" value="PRK05710.1-4"/>
    <property type="match status" value="1"/>
</dbReference>
<feature type="binding site" evidence="7">
    <location>
        <position position="107"/>
    </location>
    <ligand>
        <name>Zn(2+)</name>
        <dbReference type="ChEBI" id="CHEBI:29105"/>
    </ligand>
</feature>
<dbReference type="InterPro" id="IPR014729">
    <property type="entry name" value="Rossmann-like_a/b/a_fold"/>
</dbReference>
<feature type="binding site" evidence="7">
    <location>
        <begin position="5"/>
        <end position="9"/>
    </location>
    <ligand>
        <name>L-glutamate</name>
        <dbReference type="ChEBI" id="CHEBI:29985"/>
    </ligand>
</feature>
<dbReference type="HAMAP" id="MF_01428">
    <property type="entry name" value="Glu_Q_tRNA_synth"/>
    <property type="match status" value="1"/>
</dbReference>